<keyword evidence="3" id="KW-1185">Reference proteome</keyword>
<feature type="transmembrane region" description="Helical" evidence="1">
    <location>
        <begin position="6"/>
        <end position="29"/>
    </location>
</feature>
<protein>
    <submittedName>
        <fullName evidence="2">Type IV pilus assembly protein PilV</fullName>
    </submittedName>
</protein>
<keyword evidence="1" id="KW-0472">Membrane</keyword>
<evidence type="ECO:0000313" key="3">
    <source>
        <dbReference type="Proteomes" id="UP000199527"/>
    </source>
</evidence>
<evidence type="ECO:0000313" key="2">
    <source>
        <dbReference type="EMBL" id="SDK12517.1"/>
    </source>
</evidence>
<reference evidence="3" key="1">
    <citation type="submission" date="2016-10" db="EMBL/GenBank/DDBJ databases">
        <authorList>
            <person name="Varghese N."/>
            <person name="Submissions S."/>
        </authorList>
    </citation>
    <scope>NUCLEOTIDE SEQUENCE [LARGE SCALE GENOMIC DNA]</scope>
    <source>
        <strain evidence="3">DSM 23317</strain>
    </source>
</reference>
<dbReference type="NCBIfam" id="TIGR02523">
    <property type="entry name" value="type_IV_pilV"/>
    <property type="match status" value="1"/>
</dbReference>
<organism evidence="2 3">
    <name type="scientific">Ferrimonas sediminum</name>
    <dbReference type="NCBI Taxonomy" id="718193"/>
    <lineage>
        <taxon>Bacteria</taxon>
        <taxon>Pseudomonadati</taxon>
        <taxon>Pseudomonadota</taxon>
        <taxon>Gammaproteobacteria</taxon>
        <taxon>Alteromonadales</taxon>
        <taxon>Ferrimonadaceae</taxon>
        <taxon>Ferrimonas</taxon>
    </lineage>
</organism>
<dbReference type="AlphaFoldDB" id="A0A1G8ZBW6"/>
<accession>A0A1G8ZBW6</accession>
<dbReference type="InterPro" id="IPR013362">
    <property type="entry name" value="Pilus_4_PilV"/>
</dbReference>
<dbReference type="RefSeq" id="WP_176819366.1">
    <property type="nucleotide sequence ID" value="NZ_FNEM01000019.1"/>
</dbReference>
<dbReference type="Proteomes" id="UP000199527">
    <property type="component" value="Unassembled WGS sequence"/>
</dbReference>
<keyword evidence="1" id="KW-1133">Transmembrane helix</keyword>
<dbReference type="EMBL" id="FNEM01000019">
    <property type="protein sequence ID" value="SDK12517.1"/>
    <property type="molecule type" value="Genomic_DNA"/>
</dbReference>
<name>A0A1G8ZBW6_9GAMM</name>
<proteinExistence type="predicted"/>
<keyword evidence="1" id="KW-0812">Transmembrane</keyword>
<sequence>MASHTQWGISLVEVLVSVVVLAVGLLGTLQLHIVAKRSSFQSFQHARAMNMAADALERMRLNPTQLAGYQGHYGVSLIPQPEVSCHSDTSVIVPCSAEQLRLWDRFQWQQRLLSVAEVSGQGNRKMTQVVGCIHVDGSRVGVVVSWQGLQQGVDSVTEADGWRFDCGTATERRRQVYLDSMVVP</sequence>
<evidence type="ECO:0000256" key="1">
    <source>
        <dbReference type="SAM" id="Phobius"/>
    </source>
</evidence>
<gene>
    <name evidence="2" type="ORF">SAMN04488540_11961</name>
</gene>